<sequence>MSHQYVVAHNFTQVQPEMLEKIITLQRERHERGKFVISYIGTVRFYEMDMKLIKLFANDERFVLEYIGSGASGLKSYCEDNHICNVNLVNEFSQDKTFEFYINTDFINNLYGYGSKYLDFALSNRLYHAVQLGIPILVCKNTYMAEIVEKYKVGFVFDFDEPGIKERLINYYHNNIDDIIKNNAVTFLSKVLHDNTLYEQMILRFVNDTNMH</sequence>
<dbReference type="SUPFAM" id="SSF53756">
    <property type="entry name" value="UDP-Glycosyltransferase/glycogen phosphorylase"/>
    <property type="match status" value="1"/>
</dbReference>
<dbReference type="Gene3D" id="3.40.50.2000">
    <property type="entry name" value="Glycogen Phosphorylase B"/>
    <property type="match status" value="1"/>
</dbReference>
<accession>A0A645BC24</accession>
<proteinExistence type="predicted"/>
<evidence type="ECO:0000313" key="1">
    <source>
        <dbReference type="EMBL" id="MPM62867.1"/>
    </source>
</evidence>
<dbReference type="EMBL" id="VSSQ01019088">
    <property type="protein sequence ID" value="MPM62867.1"/>
    <property type="molecule type" value="Genomic_DNA"/>
</dbReference>
<organism evidence="1">
    <name type="scientific">bioreactor metagenome</name>
    <dbReference type="NCBI Taxonomy" id="1076179"/>
    <lineage>
        <taxon>unclassified sequences</taxon>
        <taxon>metagenomes</taxon>
        <taxon>ecological metagenomes</taxon>
    </lineage>
</organism>
<comment type="caution">
    <text evidence="1">The sequence shown here is derived from an EMBL/GenBank/DDBJ whole genome shotgun (WGS) entry which is preliminary data.</text>
</comment>
<reference evidence="1" key="1">
    <citation type="submission" date="2019-08" db="EMBL/GenBank/DDBJ databases">
        <authorList>
            <person name="Kucharzyk K."/>
            <person name="Murdoch R.W."/>
            <person name="Higgins S."/>
            <person name="Loffler F."/>
        </authorList>
    </citation>
    <scope>NUCLEOTIDE SEQUENCE</scope>
</reference>
<evidence type="ECO:0008006" key="2">
    <source>
        <dbReference type="Google" id="ProtNLM"/>
    </source>
</evidence>
<dbReference type="AlphaFoldDB" id="A0A645BC24"/>
<protein>
    <recommendedName>
        <fullName evidence="2">Glycosyl transferase family 1 domain-containing protein</fullName>
    </recommendedName>
</protein>
<name>A0A645BC24_9ZZZZ</name>
<gene>
    <name evidence="1" type="ORF">SDC9_109745</name>
</gene>